<accession>X0VKP0</accession>
<feature type="non-terminal residue" evidence="2">
    <location>
        <position position="260"/>
    </location>
</feature>
<dbReference type="AlphaFoldDB" id="X0VKP0"/>
<name>X0VKP0_9ZZZZ</name>
<feature type="compositionally biased region" description="Polar residues" evidence="1">
    <location>
        <begin position="54"/>
        <end position="63"/>
    </location>
</feature>
<evidence type="ECO:0000313" key="2">
    <source>
        <dbReference type="EMBL" id="GAG18835.1"/>
    </source>
</evidence>
<feature type="region of interest" description="Disordered" evidence="1">
    <location>
        <begin position="52"/>
        <end position="156"/>
    </location>
</feature>
<comment type="caution">
    <text evidence="2">The sequence shown here is derived from an EMBL/GenBank/DDBJ whole genome shotgun (WGS) entry which is preliminary data.</text>
</comment>
<proteinExistence type="predicted"/>
<sequence length="260" mass="26967">QALEAQQSMQAGRSELALGLMGQAGQEMQTPEGFWNNLPEVASTPSAPDFYGQNLPTMGQWPNPQGQPPPAGAPEYGNLAPWGQTPQGGGQVQIPENGGIAGGMGPQGQDRKRAEPPSQGPHTMEYAGPSQGGMMGGMPPRGDVAQGDMSGIGPAGQGPQTGMGDLSQYGGANINTIMGNLGNVGRGVSSQMGDLGQIGQGLTMGSYSPEDIQRSLDYSGLENVQSGGTYQDRFAQAQFERDMSLQGPLMQRAQAEQESA</sequence>
<reference evidence="2" key="1">
    <citation type="journal article" date="2014" name="Front. Microbiol.">
        <title>High frequency of phylogenetically diverse reductive dehalogenase-homologous genes in deep subseafloor sedimentary metagenomes.</title>
        <authorList>
            <person name="Kawai M."/>
            <person name="Futagami T."/>
            <person name="Toyoda A."/>
            <person name="Takaki Y."/>
            <person name="Nishi S."/>
            <person name="Hori S."/>
            <person name="Arai W."/>
            <person name="Tsubouchi T."/>
            <person name="Morono Y."/>
            <person name="Uchiyama I."/>
            <person name="Ito T."/>
            <person name="Fujiyama A."/>
            <person name="Inagaki F."/>
            <person name="Takami H."/>
        </authorList>
    </citation>
    <scope>NUCLEOTIDE SEQUENCE</scope>
    <source>
        <strain evidence="2">Expedition CK06-06</strain>
    </source>
</reference>
<feature type="non-terminal residue" evidence="2">
    <location>
        <position position="1"/>
    </location>
</feature>
<gene>
    <name evidence="2" type="ORF">S01H1_52782</name>
</gene>
<evidence type="ECO:0000256" key="1">
    <source>
        <dbReference type="SAM" id="MobiDB-lite"/>
    </source>
</evidence>
<dbReference type="EMBL" id="BARS01034137">
    <property type="protein sequence ID" value="GAG18835.1"/>
    <property type="molecule type" value="Genomic_DNA"/>
</dbReference>
<protein>
    <submittedName>
        <fullName evidence="2">Uncharacterized protein</fullName>
    </submittedName>
</protein>
<organism evidence="2">
    <name type="scientific">marine sediment metagenome</name>
    <dbReference type="NCBI Taxonomy" id="412755"/>
    <lineage>
        <taxon>unclassified sequences</taxon>
        <taxon>metagenomes</taxon>
        <taxon>ecological metagenomes</taxon>
    </lineage>
</organism>